<reference evidence="1 2" key="1">
    <citation type="submission" date="2023-08" db="EMBL/GenBank/DDBJ databases">
        <authorList>
            <person name="Girao M."/>
            <person name="Carvalho M.F."/>
        </authorList>
    </citation>
    <scope>NUCLEOTIDE SEQUENCE [LARGE SCALE GENOMIC DNA]</scope>
    <source>
        <strain evidence="1 2">CT-R113</strain>
    </source>
</reference>
<keyword evidence="2" id="KW-1185">Reference proteome</keyword>
<sequence length="190" mass="21519">MVMFRNSSDKKAQLKGGQPFVLYWQKEGGTDYYPLAQWEGKDMVFKEEVSREDVVQFKFDISQQTDVTSASVRNQPLLYRVGNGQWSRLGQRKGHAYYLAGGHLDNAIRGVRELVDRSHSGLISFSLRMDVVNKADVWISQREHTGSIRVSESEHDRANLVAVRHGDAFDDALGQTSVFSKHTRDLAVSD</sequence>
<name>A0ABU7KFB0_9ACTN</name>
<evidence type="ECO:0000313" key="2">
    <source>
        <dbReference type="Proteomes" id="UP001356095"/>
    </source>
</evidence>
<proteinExistence type="predicted"/>
<organism evidence="1 2">
    <name type="scientific">Nocardiopsis codii</name>
    <dbReference type="NCBI Taxonomy" id="3065942"/>
    <lineage>
        <taxon>Bacteria</taxon>
        <taxon>Bacillati</taxon>
        <taxon>Actinomycetota</taxon>
        <taxon>Actinomycetes</taxon>
        <taxon>Streptosporangiales</taxon>
        <taxon>Nocardiopsidaceae</taxon>
        <taxon>Nocardiopsis</taxon>
    </lineage>
</organism>
<gene>
    <name evidence="1" type="ORF">Q8791_27125</name>
</gene>
<dbReference type="Proteomes" id="UP001356095">
    <property type="component" value="Unassembled WGS sequence"/>
</dbReference>
<accession>A0ABU7KFB0</accession>
<comment type="caution">
    <text evidence="1">The sequence shown here is derived from an EMBL/GenBank/DDBJ whole genome shotgun (WGS) entry which is preliminary data.</text>
</comment>
<dbReference type="RefSeq" id="WP_330094662.1">
    <property type="nucleotide sequence ID" value="NZ_JAUZMY010000037.1"/>
</dbReference>
<dbReference type="EMBL" id="JAUZMY010000037">
    <property type="protein sequence ID" value="MEE2040898.1"/>
    <property type="molecule type" value="Genomic_DNA"/>
</dbReference>
<protein>
    <submittedName>
        <fullName evidence="1">Uncharacterized protein</fullName>
    </submittedName>
</protein>
<evidence type="ECO:0000313" key="1">
    <source>
        <dbReference type="EMBL" id="MEE2040898.1"/>
    </source>
</evidence>